<dbReference type="EMBL" id="JAURTK010000019">
    <property type="protein sequence ID" value="MDP9651361.1"/>
    <property type="molecule type" value="Genomic_DNA"/>
</dbReference>
<evidence type="ECO:0000313" key="3">
    <source>
        <dbReference type="Proteomes" id="UP001229486"/>
    </source>
</evidence>
<dbReference type="AlphaFoldDB" id="A0AB73IN27"/>
<dbReference type="RefSeq" id="WP_392395987.1">
    <property type="nucleotide sequence ID" value="NZ_JAURTK010000019.1"/>
</dbReference>
<name>A0AB73IN27_9BURK</name>
<feature type="region of interest" description="Disordered" evidence="1">
    <location>
        <begin position="1"/>
        <end position="25"/>
    </location>
</feature>
<comment type="caution">
    <text evidence="2">The sequence shown here is derived from an EMBL/GenBank/DDBJ whole genome shotgun (WGS) entry which is preliminary data.</text>
</comment>
<accession>A0AB73IN27</accession>
<sequence length="45" mass="4971">MMASSLRRAKKEAGSDARTREVELQRDQRIQDAHIGCALAAAMAR</sequence>
<gene>
    <name evidence="2" type="ORF">J2793_006836</name>
</gene>
<dbReference type="Proteomes" id="UP001229486">
    <property type="component" value="Unassembled WGS sequence"/>
</dbReference>
<protein>
    <submittedName>
        <fullName evidence="2">Uncharacterized protein</fullName>
    </submittedName>
</protein>
<proteinExistence type="predicted"/>
<organism evidence="2 3">
    <name type="scientific">Paraburkholderia caledonica</name>
    <dbReference type="NCBI Taxonomy" id="134536"/>
    <lineage>
        <taxon>Bacteria</taxon>
        <taxon>Pseudomonadati</taxon>
        <taxon>Pseudomonadota</taxon>
        <taxon>Betaproteobacteria</taxon>
        <taxon>Burkholderiales</taxon>
        <taxon>Burkholderiaceae</taxon>
        <taxon>Paraburkholderia</taxon>
    </lineage>
</organism>
<evidence type="ECO:0000256" key="1">
    <source>
        <dbReference type="SAM" id="MobiDB-lite"/>
    </source>
</evidence>
<evidence type="ECO:0000313" key="2">
    <source>
        <dbReference type="EMBL" id="MDP9651361.1"/>
    </source>
</evidence>
<feature type="compositionally biased region" description="Basic and acidic residues" evidence="1">
    <location>
        <begin position="11"/>
        <end position="25"/>
    </location>
</feature>
<reference evidence="2" key="1">
    <citation type="submission" date="2023-07" db="EMBL/GenBank/DDBJ databases">
        <title>Sorghum-associated microbial communities from plants grown in Nebraska, USA.</title>
        <authorList>
            <person name="Schachtman D."/>
        </authorList>
    </citation>
    <scope>NUCLEOTIDE SEQUENCE</scope>
    <source>
        <strain evidence="2">DS1061</strain>
    </source>
</reference>